<gene>
    <name evidence="3" type="ORF">ACFSCY_06560</name>
</gene>
<evidence type="ECO:0000259" key="2">
    <source>
        <dbReference type="SMART" id="SM01043"/>
    </source>
</evidence>
<dbReference type="Pfam" id="PF03704">
    <property type="entry name" value="BTAD"/>
    <property type="match status" value="1"/>
</dbReference>
<dbReference type="Gene3D" id="1.25.40.10">
    <property type="entry name" value="Tetratricopeptide repeat domain"/>
    <property type="match status" value="3"/>
</dbReference>
<name>A0ABW4FFS3_9PSEU</name>
<reference evidence="4" key="1">
    <citation type="journal article" date="2019" name="Int. J. Syst. Evol. Microbiol.">
        <title>The Global Catalogue of Microorganisms (GCM) 10K type strain sequencing project: providing services to taxonomists for standard genome sequencing and annotation.</title>
        <authorList>
            <consortium name="The Broad Institute Genomics Platform"/>
            <consortium name="The Broad Institute Genome Sequencing Center for Infectious Disease"/>
            <person name="Wu L."/>
            <person name="Ma J."/>
        </authorList>
    </citation>
    <scope>NUCLEOTIDE SEQUENCE [LARGE SCALE GENOMIC DNA]</scope>
    <source>
        <strain evidence="4">JCM 12165</strain>
    </source>
</reference>
<evidence type="ECO:0000313" key="3">
    <source>
        <dbReference type="EMBL" id="MFD1529097.1"/>
    </source>
</evidence>
<feature type="non-terminal residue" evidence="3">
    <location>
        <position position="1"/>
    </location>
</feature>
<dbReference type="InterPro" id="IPR056681">
    <property type="entry name" value="DUF7779"/>
</dbReference>
<accession>A0ABW4FFS3</accession>
<organism evidence="3 4">
    <name type="scientific">Pseudonocardia aurantiaca</name>
    <dbReference type="NCBI Taxonomy" id="75290"/>
    <lineage>
        <taxon>Bacteria</taxon>
        <taxon>Bacillati</taxon>
        <taxon>Actinomycetota</taxon>
        <taxon>Actinomycetes</taxon>
        <taxon>Pseudonocardiales</taxon>
        <taxon>Pseudonocardiaceae</taxon>
        <taxon>Pseudonocardia</taxon>
    </lineage>
</organism>
<dbReference type="Proteomes" id="UP001597145">
    <property type="component" value="Unassembled WGS sequence"/>
</dbReference>
<evidence type="ECO:0000313" key="4">
    <source>
        <dbReference type="Proteomes" id="UP001597145"/>
    </source>
</evidence>
<protein>
    <submittedName>
        <fullName evidence="3">Tetratricopeptide repeat protein</fullName>
    </submittedName>
</protein>
<dbReference type="PANTHER" id="PTHR35205">
    <property type="entry name" value="NB-ARC AND TPR DOMAIN PROTEIN"/>
    <property type="match status" value="1"/>
</dbReference>
<dbReference type="SUPFAM" id="SSF48452">
    <property type="entry name" value="TPR-like"/>
    <property type="match status" value="4"/>
</dbReference>
<dbReference type="InterPro" id="IPR019734">
    <property type="entry name" value="TPR_rpt"/>
</dbReference>
<proteinExistence type="predicted"/>
<dbReference type="Pfam" id="PF13424">
    <property type="entry name" value="TPR_12"/>
    <property type="match status" value="2"/>
</dbReference>
<comment type="caution">
    <text evidence="3">The sequence shown here is derived from an EMBL/GenBank/DDBJ whole genome shotgun (WGS) entry which is preliminary data.</text>
</comment>
<keyword evidence="4" id="KW-1185">Reference proteome</keyword>
<dbReference type="SUPFAM" id="SSF52540">
    <property type="entry name" value="P-loop containing nucleoside triphosphate hydrolases"/>
    <property type="match status" value="1"/>
</dbReference>
<feature type="domain" description="Bacterial transcriptional activator" evidence="2">
    <location>
        <begin position="3"/>
        <end position="73"/>
    </location>
</feature>
<dbReference type="EMBL" id="JBHUCP010000004">
    <property type="protein sequence ID" value="MFD1529097.1"/>
    <property type="molecule type" value="Genomic_DNA"/>
</dbReference>
<keyword evidence="1" id="KW-0802">TPR repeat</keyword>
<dbReference type="PANTHER" id="PTHR35205:SF1">
    <property type="entry name" value="ZU5 DOMAIN-CONTAINING PROTEIN"/>
    <property type="match status" value="1"/>
</dbReference>
<dbReference type="Gene3D" id="3.40.50.300">
    <property type="entry name" value="P-loop containing nucleotide triphosphate hydrolases"/>
    <property type="match status" value="1"/>
</dbReference>
<sequence length="833" mass="88771">RVGRAAEDVALLELLTADDPLRESLAARLVTALYAAGRQADALAAFERCRRALAEQLGVDPAPALRAVHAAVLAQATPAPPAVAARVLPVNLPPRNRAFVGREDLLDELVRALDDDTARARAIALAGLGGVGKTELAVELAHRRHREGRAAWWVAAEDPAGTATSLADLAAAVGIAHYEREEDARAALWAELDRTPGWVLVFDNVDEPRLIEPYLPAGRHGDVLITSRNPAWRRLARPVVLPPLARHESVAYVLARSGDDDEEGADALAELVGDLPLALEQACAYVEQTGMPVPDYVRLFHGRRSNLLVREAGGSGPTVATTWELAFERLGRRSPRAAAVLEVMAFLASDAIALDLLAPLTEDELDLQDAVAELLRLSLVDRARNVLRVHRLVQDVVRARLPEPTRLLRLEEAVELCALTPDATPAATQPATGGNGTGWAGTGAHLIVLAGHGEQLGVAPAGLVESLAELAARYAARALYPAAIQVIEAALRLVRLHSDWRDRVQEGRLLCQLGEAFDASGRLAEALDLHRRAVEVLDGLVEPDDVGLAHAYNRLGHVLNCADDIEGAVAAHERALAALRKSGRDHDPVPTVLTDLGYTLWAAGQLGPAGRAFRQARAQFERQGRGSDREWAHATAGLGMVEQDAGRLATAVSLQRRVIDVFTDICGADHPDTAQAYDKLGYALRLQGKVEEAVEAHLRAVRLLERVFGPDDSRVGMALTNLGLAQADAGLVADSVQAQVRAHTIFGTALGPAHASTLLAGRRLAVALAVAGQRKRATALLEEVLPVATARAAGNSAEWARIAADAVTVYTAVGDAGAATRWRERAEAGPRSV</sequence>
<dbReference type="SMART" id="SM00028">
    <property type="entry name" value="TPR"/>
    <property type="match status" value="5"/>
</dbReference>
<dbReference type="PROSITE" id="PS50005">
    <property type="entry name" value="TPR"/>
    <property type="match status" value="1"/>
</dbReference>
<dbReference type="InterPro" id="IPR005158">
    <property type="entry name" value="BTAD"/>
</dbReference>
<feature type="repeat" description="TPR" evidence="1">
    <location>
        <begin position="674"/>
        <end position="707"/>
    </location>
</feature>
<dbReference type="RefSeq" id="WP_379659663.1">
    <property type="nucleotide sequence ID" value="NZ_JBHUCP010000004.1"/>
</dbReference>
<dbReference type="InterPro" id="IPR027417">
    <property type="entry name" value="P-loop_NTPase"/>
</dbReference>
<dbReference type="Pfam" id="PF25000">
    <property type="entry name" value="DUF7779"/>
    <property type="match status" value="1"/>
</dbReference>
<evidence type="ECO:0000256" key="1">
    <source>
        <dbReference type="PROSITE-ProRule" id="PRU00339"/>
    </source>
</evidence>
<dbReference type="SMART" id="SM01043">
    <property type="entry name" value="BTAD"/>
    <property type="match status" value="1"/>
</dbReference>
<dbReference type="InterPro" id="IPR011990">
    <property type="entry name" value="TPR-like_helical_dom_sf"/>
</dbReference>